<dbReference type="EMBL" id="JAWQEG010000981">
    <property type="protein sequence ID" value="KAK3883537.1"/>
    <property type="molecule type" value="Genomic_DNA"/>
</dbReference>
<evidence type="ECO:0000313" key="1">
    <source>
        <dbReference type="EMBL" id="KAK3883537.1"/>
    </source>
</evidence>
<dbReference type="Proteomes" id="UP001286313">
    <property type="component" value="Unassembled WGS sequence"/>
</dbReference>
<reference evidence="1" key="1">
    <citation type="submission" date="2023-10" db="EMBL/GenBank/DDBJ databases">
        <title>Genome assemblies of two species of porcelain crab, Petrolisthes cinctipes and Petrolisthes manimaculis (Anomura: Porcellanidae).</title>
        <authorList>
            <person name="Angst P."/>
        </authorList>
    </citation>
    <scope>NUCLEOTIDE SEQUENCE</scope>
    <source>
        <strain evidence="1">PB745_01</strain>
        <tissue evidence="1">Gill</tissue>
    </source>
</reference>
<accession>A0AAE1KTU1</accession>
<comment type="caution">
    <text evidence="1">The sequence shown here is derived from an EMBL/GenBank/DDBJ whole genome shotgun (WGS) entry which is preliminary data.</text>
</comment>
<proteinExistence type="predicted"/>
<keyword evidence="2" id="KW-1185">Reference proteome</keyword>
<evidence type="ECO:0008006" key="3">
    <source>
        <dbReference type="Google" id="ProtNLM"/>
    </source>
</evidence>
<protein>
    <recommendedName>
        <fullName evidence="3">Reverse transcriptase domain-containing protein</fullName>
    </recommendedName>
</protein>
<dbReference type="PANTHER" id="PTHR33332">
    <property type="entry name" value="REVERSE TRANSCRIPTASE DOMAIN-CONTAINING PROTEIN"/>
    <property type="match status" value="1"/>
</dbReference>
<organism evidence="1 2">
    <name type="scientific">Petrolisthes cinctipes</name>
    <name type="common">Flat porcelain crab</name>
    <dbReference type="NCBI Taxonomy" id="88211"/>
    <lineage>
        <taxon>Eukaryota</taxon>
        <taxon>Metazoa</taxon>
        <taxon>Ecdysozoa</taxon>
        <taxon>Arthropoda</taxon>
        <taxon>Crustacea</taxon>
        <taxon>Multicrustacea</taxon>
        <taxon>Malacostraca</taxon>
        <taxon>Eumalacostraca</taxon>
        <taxon>Eucarida</taxon>
        <taxon>Decapoda</taxon>
        <taxon>Pleocyemata</taxon>
        <taxon>Anomura</taxon>
        <taxon>Galatheoidea</taxon>
        <taxon>Porcellanidae</taxon>
        <taxon>Petrolisthes</taxon>
    </lineage>
</organism>
<sequence length="249" mass="27727">MADIFASSFSTVYATGDPGAPFPHQHSGTTINSVSVSLDEFGFRQGRTVDDQLLLVYDDVTSWLDSGCVVDVVLFDFSKAFDVVCHTILIDKLRHIGVGGRLLDWISDFLTDRTMRVVAASWGLNFNPNKCVVIRCQRGSVDWTAVGSLQNYHLDNSDLSLADNHRDLGILVDNTLKFHAHIRATVNKAAGLANNLLKSTLCRSSDFMVTILKSHIRPILEFGSTVWNIGYLGDLRLLESVQRRWTKQP</sequence>
<evidence type="ECO:0000313" key="2">
    <source>
        <dbReference type="Proteomes" id="UP001286313"/>
    </source>
</evidence>
<dbReference type="AlphaFoldDB" id="A0AAE1KTU1"/>
<name>A0AAE1KTU1_PETCI</name>
<gene>
    <name evidence="1" type="ORF">Pcinc_012141</name>
</gene>